<dbReference type="SUPFAM" id="SSF53474">
    <property type="entry name" value="alpha/beta-Hydrolases"/>
    <property type="match status" value="1"/>
</dbReference>
<sequence>MSEQGIFLDIVGLSYRCGAHSGIIASDYKFAYEPGHAVTFAIGSLLLGESVGKPLMTVSDLLPEGTPISDPKLINRARLLYSLSPAQGFEQPITIDTRVSNVIASYASEINLDAPNVSDLDVVLLKICGELKLSPKTVAHTRNHLRRAAAGFKVMRDIQIPVRDGSFIFADVYLPLTHGKRYPVLLSCTIYGRRIMCSGPNLEDENDIAAFEKVEDDWHSTPDGTEIEVPDNRIWTGDWIRQRGFENIATFNTYSYVPNGFAMVKIDPRGVSQTPGVRGVPGQIETDFFDAVEWAAEQSWSNGNSALVGSSYGANLEWPVARMKPKGLKCFVPYATDTDIYREATYPGGIPNSLYLADWFDRVRRASPKWTEHFDLLKFVSQQPFDNDLFRSLSMRPEEIDLPCFLAGAQIFIIHGRGAYEAFRDLRSEHKYLQLVDRDYYPWPSHEATGKIIQFLDRYLRGVDYVNLERVGVQMRLGNSKWYWRKEMDFPLPGTQYIKWYLRADGSLSPSPEHGPSQKFEYSTKAGSSGQKCGASFHSLPFEEDVEFAGHFSATLSISSSMPDADVVVTLWAVDEQGHIVRYGSKGEPEPLAKGFLRASHRKLDPTKSRPERPWHTHKQDDYAPLIQDEVVVVDVEIFPAAGRLQQGWRLRLDVAPAEVQPDVIGYNPLPMRSFYGEQHEEGTNVVHVGQDHLGYVTCPLVPLKQGYHNVML</sequence>
<evidence type="ECO:0000313" key="4">
    <source>
        <dbReference type="Proteomes" id="UP000053095"/>
    </source>
</evidence>
<dbReference type="InterPro" id="IPR050585">
    <property type="entry name" value="Xaa-Pro_dipeptidyl-ppase/CocE"/>
</dbReference>
<dbReference type="PANTHER" id="PTHR43056">
    <property type="entry name" value="PEPTIDASE S9 PROLYL OLIGOPEPTIDASE"/>
    <property type="match status" value="1"/>
</dbReference>
<evidence type="ECO:0000313" key="3">
    <source>
        <dbReference type="EMBL" id="GAM37306.1"/>
    </source>
</evidence>
<accession>A0A0B8MY80</accession>
<protein>
    <recommendedName>
        <fullName evidence="2">Xaa-Pro dipeptidyl-peptidase C-terminal domain-containing protein</fullName>
    </recommendedName>
</protein>
<proteinExistence type="predicted"/>
<organism evidence="3 4">
    <name type="scientific">Talaromyces pinophilus</name>
    <name type="common">Penicillium pinophilum</name>
    <dbReference type="NCBI Taxonomy" id="128442"/>
    <lineage>
        <taxon>Eukaryota</taxon>
        <taxon>Fungi</taxon>
        <taxon>Dikarya</taxon>
        <taxon>Ascomycota</taxon>
        <taxon>Pezizomycotina</taxon>
        <taxon>Eurotiomycetes</taxon>
        <taxon>Eurotiomycetidae</taxon>
        <taxon>Eurotiales</taxon>
        <taxon>Trichocomaceae</taxon>
        <taxon>Talaromyces</taxon>
        <taxon>Talaromyces sect. Talaromyces</taxon>
    </lineage>
</organism>
<dbReference type="InterPro" id="IPR029058">
    <property type="entry name" value="AB_hydrolase_fold"/>
</dbReference>
<dbReference type="NCBIfam" id="TIGR00976">
    <property type="entry name" value="CocE_NonD"/>
    <property type="match status" value="1"/>
</dbReference>
<name>A0A0B8MY80_TALPI</name>
<dbReference type="Proteomes" id="UP000053095">
    <property type="component" value="Unassembled WGS sequence"/>
</dbReference>
<dbReference type="AlphaFoldDB" id="A0A0B8MY80"/>
<evidence type="ECO:0000256" key="1">
    <source>
        <dbReference type="ARBA" id="ARBA00022801"/>
    </source>
</evidence>
<dbReference type="Gene3D" id="3.40.50.1820">
    <property type="entry name" value="alpha/beta hydrolase"/>
    <property type="match status" value="1"/>
</dbReference>
<evidence type="ECO:0000259" key="2">
    <source>
        <dbReference type="SMART" id="SM00939"/>
    </source>
</evidence>
<gene>
    <name evidence="3" type="ORF">TCE0_023f07126</name>
</gene>
<reference evidence="4" key="1">
    <citation type="journal article" date="2015" name="Genome Announc.">
        <title>Draft genome sequence of Talaromyces cellulolyticus strain Y-94, a source of lignocellulosic biomass-degrading enzymes.</title>
        <authorList>
            <person name="Fujii T."/>
            <person name="Koike H."/>
            <person name="Sawayama S."/>
            <person name="Yano S."/>
            <person name="Inoue H."/>
        </authorList>
    </citation>
    <scope>NUCLEOTIDE SEQUENCE [LARGE SCALE GENOMIC DNA]</scope>
    <source>
        <strain evidence="4">Y-94</strain>
    </source>
</reference>
<dbReference type="GO" id="GO:0008239">
    <property type="term" value="F:dipeptidyl-peptidase activity"/>
    <property type="evidence" value="ECO:0007669"/>
    <property type="project" value="InterPro"/>
</dbReference>
<dbReference type="Gene3D" id="1.10.3020.20">
    <property type="match status" value="1"/>
</dbReference>
<dbReference type="SMART" id="SM00939">
    <property type="entry name" value="PepX_C"/>
    <property type="match status" value="1"/>
</dbReference>
<dbReference type="SUPFAM" id="SSF49785">
    <property type="entry name" value="Galactose-binding domain-like"/>
    <property type="match status" value="1"/>
</dbReference>
<dbReference type="PANTHER" id="PTHR43056:SF10">
    <property type="entry name" value="COCE_NOND FAMILY, PUTATIVE (AFU_ORTHOLOGUE AFUA_7G00600)-RELATED"/>
    <property type="match status" value="1"/>
</dbReference>
<dbReference type="EMBL" id="DF933819">
    <property type="protein sequence ID" value="GAM37306.1"/>
    <property type="molecule type" value="Genomic_DNA"/>
</dbReference>
<dbReference type="InterPro" id="IPR005674">
    <property type="entry name" value="CocE/Ser_esterase"/>
</dbReference>
<keyword evidence="1" id="KW-0378">Hydrolase</keyword>
<dbReference type="InterPro" id="IPR013736">
    <property type="entry name" value="Xaa-Pro_dipept_C"/>
</dbReference>
<dbReference type="InterPro" id="IPR000383">
    <property type="entry name" value="Xaa-Pro-like_dom"/>
</dbReference>
<dbReference type="Pfam" id="PF08530">
    <property type="entry name" value="PepX_C"/>
    <property type="match status" value="1"/>
</dbReference>
<dbReference type="InterPro" id="IPR008979">
    <property type="entry name" value="Galactose-bd-like_sf"/>
</dbReference>
<keyword evidence="4" id="KW-1185">Reference proteome</keyword>
<dbReference type="Pfam" id="PF02129">
    <property type="entry name" value="Peptidase_S15"/>
    <property type="match status" value="1"/>
</dbReference>
<dbReference type="Gene3D" id="2.60.120.260">
    <property type="entry name" value="Galactose-binding domain-like"/>
    <property type="match status" value="1"/>
</dbReference>
<feature type="domain" description="Xaa-Pro dipeptidyl-peptidase C-terminal" evidence="2">
    <location>
        <begin position="453"/>
        <end position="698"/>
    </location>
</feature>